<feature type="compositionally biased region" description="Polar residues" evidence="1">
    <location>
        <begin position="418"/>
        <end position="427"/>
    </location>
</feature>
<evidence type="ECO:0000256" key="2">
    <source>
        <dbReference type="SAM" id="Phobius"/>
    </source>
</evidence>
<dbReference type="GO" id="GO:0005730">
    <property type="term" value="C:nucleolus"/>
    <property type="evidence" value="ECO:0007669"/>
    <property type="project" value="TreeGrafter"/>
</dbReference>
<reference evidence="4 5" key="1">
    <citation type="journal article" date="2019" name="Genome Biol. Evol.">
        <title>Insights into the evolution of the New World diploid cottons (Gossypium, subgenus Houzingenia) based on genome sequencing.</title>
        <authorList>
            <person name="Grover C.E."/>
            <person name="Arick M.A. 2nd"/>
            <person name="Thrash A."/>
            <person name="Conover J.L."/>
            <person name="Sanders W.S."/>
            <person name="Peterson D.G."/>
            <person name="Frelichowski J.E."/>
            <person name="Scheffler J.A."/>
            <person name="Scheffler B.E."/>
            <person name="Wendel J.F."/>
        </authorList>
    </citation>
    <scope>NUCLEOTIDE SEQUENCE [LARGE SCALE GENOMIC DNA]</scope>
    <source>
        <strain evidence="4">4</strain>
        <tissue evidence="4">Leaf</tissue>
    </source>
</reference>
<feature type="region of interest" description="Disordered" evidence="1">
    <location>
        <begin position="1"/>
        <end position="56"/>
    </location>
</feature>
<evidence type="ECO:0000313" key="5">
    <source>
        <dbReference type="Proteomes" id="UP000593574"/>
    </source>
</evidence>
<gene>
    <name evidence="4" type="ORF">Golax_018534</name>
</gene>
<proteinExistence type="predicted"/>
<dbReference type="InterPro" id="IPR018849">
    <property type="entry name" value="Urb2/Npa2_C"/>
</dbReference>
<feature type="transmembrane region" description="Helical" evidence="2">
    <location>
        <begin position="2191"/>
        <end position="2209"/>
    </location>
</feature>
<keyword evidence="2" id="KW-1133">Transmembrane helix</keyword>
<feature type="compositionally biased region" description="Basic and acidic residues" evidence="1">
    <location>
        <begin position="31"/>
        <end position="56"/>
    </location>
</feature>
<protein>
    <recommendedName>
        <fullName evidence="3">Nucleolar 27S pre-rRNA processing Urb2/Npa2 C-terminal domain-containing protein</fullName>
    </recommendedName>
</protein>
<organism evidence="4 5">
    <name type="scientific">Gossypium laxum</name>
    <dbReference type="NCBI Taxonomy" id="34288"/>
    <lineage>
        <taxon>Eukaryota</taxon>
        <taxon>Viridiplantae</taxon>
        <taxon>Streptophyta</taxon>
        <taxon>Embryophyta</taxon>
        <taxon>Tracheophyta</taxon>
        <taxon>Spermatophyta</taxon>
        <taxon>Magnoliopsida</taxon>
        <taxon>eudicotyledons</taxon>
        <taxon>Gunneridae</taxon>
        <taxon>Pentapetalae</taxon>
        <taxon>rosids</taxon>
        <taxon>malvids</taxon>
        <taxon>Malvales</taxon>
        <taxon>Malvaceae</taxon>
        <taxon>Malvoideae</taxon>
        <taxon>Gossypium</taxon>
    </lineage>
</organism>
<name>A0A7J8Z3U0_9ROSI</name>
<comment type="caution">
    <text evidence="4">The sequence shown here is derived from an EMBL/GenBank/DDBJ whole genome shotgun (WGS) entry which is preliminary data.</text>
</comment>
<dbReference type="Proteomes" id="UP000593574">
    <property type="component" value="Unassembled WGS sequence"/>
</dbReference>
<evidence type="ECO:0000313" key="4">
    <source>
        <dbReference type="EMBL" id="MBA0706425.1"/>
    </source>
</evidence>
<feature type="domain" description="Nucleolar 27S pre-rRNA processing Urb2/Npa2 C-terminal" evidence="3">
    <location>
        <begin position="1805"/>
        <end position="2041"/>
    </location>
</feature>
<keyword evidence="2" id="KW-0472">Membrane</keyword>
<evidence type="ECO:0000259" key="3">
    <source>
        <dbReference type="Pfam" id="PF10441"/>
    </source>
</evidence>
<feature type="transmembrane region" description="Helical" evidence="2">
    <location>
        <begin position="2145"/>
        <end position="2163"/>
    </location>
</feature>
<sequence length="2219" mass="249617">MVDKSVKLTKKNKRKFNSSQDKSSLRKRRRNDLLIKEAKEGESSARTEPELNPSEERPWRNLQLILSLQNKQTDLQKKVELAFDFVDSEEKEVRNDVDGDNETVNISRMIVFLSDWIQSLLVSPQKTDKVDGVVDACLDFRCWRIFEFCLKESLKLHVSLNFSRNLLRAIGYIARNVLSFVSDPSVSSNESVFAGEGFELYCVVLDCVSLLFSFQHGLSNENLELWISNIDVVLQLVHKIHAQNLGGGNMGAFAMQFSCVVLEPFAKFLRIHPTRKNGFRDFVDKLLEPLLLLLDVLYGCVNENNSFLTRNLLVLVEEVLSHGLFHPVHIDGFLGLRSVEKYALKIDAKDSNVVIKSYHRHLFDKLESMVKKNIVLSGIGRLFHLFVARIKKQKGASAAGTAGKVGGTRCMEDELSGHLSTDPSPSSRAIPDNNYRSSTYSAEARKSLFDFFVQLLEPLLLEMDGYMQSNLAARVSLVDVHCTLKSINSLVASFVHEKVYVRTEDISEGACLNFLKKVYSTVISFAAKLFGLSEMDIDGKTRKEMFPLLAKELFLAVGHFLDIEYDVIGSDLISLWLMILSYLTSLSYLDSPDQSLLISPILDLGCQLVNLYSALRQVNNSIFTLCKAVRLLIPHHHESETSCTIVFAYSASLSNEATAASVAILLGSQEFKLAIHHAIKSIPEGQASELIQQLTADVSESMAWLKIGCSVTDGKEIERLHVRDHGMLSIHKQLELLGRVLSEIYMVLLDSLSVTAGNCILLGPSIKELVSTIYPFTCSLGEKCLDGVNVFLFSVMGTTAENMVAENEKEKHGISIQWIFVFLFRLYMSCRSLYRQVISLTPPSTSRKLSLAMGDAFTAYTGRDWMEKSDWTDDGYFFWIINPSLSLLDLIHHITDTYIKDNIEDCCPLIYVLHIMALQRLVDLSRHRCSLEYLLEQNEKLMQVQKVDDADLTRYSKKDRKLKRRILVLEQEAVQLADFVLGYLSLVANNHSSILSSDDTSCEKKAHESDKWDFGICSVNKKSLPIAIWWIICQNIDILCIYADAKKLKKKFKTFLTLLIQTSLPCLSKSFQQVEKHKIEKDSQPKKISLYQISQGLLKDSTLYDHKFVRRNLSSRFCHALENLALLLFGDSSVSDRNFNSFPVWSEVLSTLDNSPAVVSGRRYVKHDSATRSISNSCNEQSSMNPTALPFKTLKDCKSLLNLLCWMPKGFLSSKSFSKLATCVVHLDQLVVAELLHCQGTLSSYGCELFQLFVTCRRTLKNIIMALCEENIEASLSSLLSVAEGSYFITWLFKSVSAVTELLDTMSEDCISEYKIKKFSLMDHTSYVFFAISKYQFSQAVDFIGNSEQPCKHFSGFVSDQSILNEPPLHFNYLKDSEALKSLSIIAESLKEQAESLLSSLKEALGIAQVGIEKEAENINKMSFLVSCFGGFLWGLASALNQLGEKCGELKTKLSRWKSEPLSKIKLCTNVFVDLISDVLHMFLENGQQRRSDSDSQSSDKFDYRRDSLVFNDLVVLPCLNKHLLLGLLKGDHPDRAVLLRQLLITYSAILRLNLRVGGPLLSSGMAPLIIDMSQFLLLELANSVESPPPFTFVWLDGAVKYLEEVGSHFPFTDSALNENVYGKLIELHLRGIGKCISLQGKRATLESHERESSSKILHDDTGLSESFLSHGSHCLDEFKARLRMSFSVFIKNPSELQLMSTIEAIEKALVGVQGAHARIYEITAGSANGGMVSSTVAGGIDCLDLLLEHGSGRKCLSVIKRHIRGFVAALFNIILHLQSPLIFYRKSVSNEGDRNLDPGSVVLMCIEVLTRVSGKHALFQLDLCHIGQSLRIPGALFQDFHQLRISEGPVSSNTFLDEQNHNSTVSIEYHVLDQQFSINLFAACCRLLYTILKHHKSECERCIAVLEESVSLLLHCLETVGADLVVRKGYFSWEIQEGVKCAGFLRRIYEEIRQQKDVFAGHCYKFLSTYIWVFSGYGPHKTGIRREIDEALKPGVYALIDACSANDLQYLHTVFGEGPCRNTLASLQRDYKLNFQYEGKRASCYCTVFAKTDKLGDPIWVLNIRDKDQTFGGKLRSMDDGSSLTFPRLLAWGRSRGDSILDSFSLTPLPYPVLLILSLTSVFLGISSYLNYESAVESADQQMSWVLFATPVVLILLARWLSSMDVSGMLFGLSPWERIRRTHHHPSEGTSPWAVAAFIVLLLVLLQYQSIFRESWLV</sequence>
<keyword evidence="5" id="KW-1185">Reference proteome</keyword>
<dbReference type="PANTHER" id="PTHR15682">
    <property type="entry name" value="UNHEALTHY RIBOSOME BIOGENESIS PROTEIN 2 HOMOLOG"/>
    <property type="match status" value="1"/>
</dbReference>
<dbReference type="Pfam" id="PF10441">
    <property type="entry name" value="Urb2"/>
    <property type="match status" value="1"/>
</dbReference>
<keyword evidence="2" id="KW-0812">Transmembrane</keyword>
<dbReference type="PANTHER" id="PTHR15682:SF2">
    <property type="entry name" value="UNHEALTHY RIBOSOME BIOGENESIS PROTEIN 2 HOMOLOG"/>
    <property type="match status" value="1"/>
</dbReference>
<feature type="region of interest" description="Disordered" evidence="1">
    <location>
        <begin position="414"/>
        <end position="433"/>
    </location>
</feature>
<evidence type="ECO:0000256" key="1">
    <source>
        <dbReference type="SAM" id="MobiDB-lite"/>
    </source>
</evidence>
<accession>A0A7J8Z3U0</accession>
<dbReference type="GO" id="GO:0042254">
    <property type="term" value="P:ribosome biogenesis"/>
    <property type="evidence" value="ECO:0007669"/>
    <property type="project" value="TreeGrafter"/>
</dbReference>
<feature type="compositionally biased region" description="Basic residues" evidence="1">
    <location>
        <begin position="7"/>
        <end position="16"/>
    </location>
</feature>
<dbReference type="InterPro" id="IPR052609">
    <property type="entry name" value="Ribosome_Biogenesis_Reg"/>
</dbReference>
<feature type="transmembrane region" description="Helical" evidence="2">
    <location>
        <begin position="2110"/>
        <end position="2133"/>
    </location>
</feature>
<dbReference type="EMBL" id="JABEZV010000002">
    <property type="protein sequence ID" value="MBA0706425.1"/>
    <property type="molecule type" value="Genomic_DNA"/>
</dbReference>